<feature type="compositionally biased region" description="Polar residues" evidence="2">
    <location>
        <begin position="88"/>
        <end position="111"/>
    </location>
</feature>
<feature type="domain" description="RNA polymerase II assembly factor Rtp1 C-terminal" evidence="4">
    <location>
        <begin position="1099"/>
        <end position="1132"/>
    </location>
</feature>
<dbReference type="RefSeq" id="XP_013413296.1">
    <property type="nucleotide sequence ID" value="XM_013557842.1"/>
</dbReference>
<sequence>MALIFILPLVVLFVKLFVNIFGSDTPSFNRALEKNLTALEEKLSSQTKYKQLWEETHTVCGAGSQSVTSFLCTAIILLKELHGSLQNVSPSSENTTASQQIKSHPDLSSQPAKLVPKPHPAGEDVLSVGQDKTIQSLLQFIIGLGICPNLLPGVGVSLEQRSGYSDIVKLSSSGVSMSVRDKQQFLFHSVKVLVESAKHPVLGTLILSRHLGDILAALLQMTADKRGAEKGSGQNVCKVVTPGGITAAVTSCGQISTATPAEPNIAEEQKEPSLGFEALGSAEKNLHINSSFDLESARQVCESHLQDLLSHIYEPLLVRELLVLQGGMPSKEHSKGAAPVQVKSPVWLRKKCSRLLSEIMTRPRGVQAIIRGILSETAGGDDWQKCAVVGQIIAKPPSQVTSAEEYYKMVAPQILELLHFSDPQVQRQFLRVACCTLSAMMLQQPELAQRYWVQPVLNPLLLCTQELNPSEGQVVVCEEKLTECLDDICKILVVGGDPQCGLSEVVLEQVLVPLFELHCYCLQGISHVRAAVKAPLLHYMKSVDQSTAVRVLHMYSCGQNKQVSADMNCHLEFSAGPNGGVMVVGKVREEEKDEWEQMNKRIAEVMDILTDLQQEGLVAAFFIYLLQELTSIISKKMEPDQSPVKPGQELLRLEQTQDKQTSELLYNLTVLQLVAALSESLGQDSLKTPRHMLEFVKVSLEREAKRLELEDEDEEELEVFGKETLSMAVAMLTMMLGGDQLSSADKDFMMEFLPLLDNIGRRHPDPFIQSLAGDLRVTIATRGKVWLGENSKSFQQMTERMDRGKCADASRTSAVKVEERGRKEDSKKMMPGPKLAGGRKLVEEITQKKTDTKDKIKNRNHSKNSLTDSNSKSSDKMTALSSTSDVFDTAFQELFDPFIPTRGHAQIVLSRLLKKRHPKAMEKWETLAKVFQKNLDHEDSYIYLSAIQGLACLADTHPGHLVPVLAAKYGNFDDEQMEKGRHPKVRSPELRMKLGEVLMKSTRCLGDLVPKFRNPLLTAFLSGAKDGDFLIRASSLSNLGEVCKLLRFSLGPVTQEVLACCSSLAKTDNHVEVRRAAVQLITLLLQGLGEDALKVLESELRDIYRLLKHVMTVETDDVIKLHTQMALEELETTMKSFLFPEQSFTKKISVLDPP</sequence>
<dbReference type="PANTHER" id="PTHR20959:SF1">
    <property type="entry name" value="TRANSPORT AND GOLGI ORGANIZATION PROTEIN 6 HOMOLOG"/>
    <property type="match status" value="1"/>
</dbReference>
<protein>
    <submittedName>
        <fullName evidence="9">Transport and Golgi organization protein 6 homolog</fullName>
    </submittedName>
</protein>
<dbReference type="KEGG" id="lak:106175718"/>
<dbReference type="Pfam" id="PF23565">
    <property type="entry name" value="ARM_TANGO6"/>
    <property type="match status" value="1"/>
</dbReference>
<feature type="region of interest" description="Disordered" evidence="2">
    <location>
        <begin position="88"/>
        <end position="122"/>
    </location>
</feature>
<feature type="chain" id="PRO_5010266393" evidence="3">
    <location>
        <begin position="23"/>
        <end position="1154"/>
    </location>
</feature>
<dbReference type="InterPro" id="IPR039600">
    <property type="entry name" value="TANGO6/Rtp1"/>
</dbReference>
<evidence type="ECO:0000313" key="8">
    <source>
        <dbReference type="Proteomes" id="UP000085678"/>
    </source>
</evidence>
<dbReference type="AlphaFoldDB" id="A0A1S3JT59"/>
<feature type="compositionally biased region" description="Basic and acidic residues" evidence="2">
    <location>
        <begin position="840"/>
        <end position="857"/>
    </location>
</feature>
<feature type="domain" description="TANGO6 N-terminal" evidence="7">
    <location>
        <begin position="295"/>
        <end position="358"/>
    </location>
</feature>
<dbReference type="GO" id="GO:0009306">
    <property type="term" value="P:protein secretion"/>
    <property type="evidence" value="ECO:0007669"/>
    <property type="project" value="TreeGrafter"/>
</dbReference>
<evidence type="ECO:0000259" key="5">
    <source>
        <dbReference type="Pfam" id="PF10363"/>
    </source>
</evidence>
<evidence type="ECO:0000256" key="3">
    <source>
        <dbReference type="SAM" id="SignalP"/>
    </source>
</evidence>
<feature type="compositionally biased region" description="Basic and acidic residues" evidence="2">
    <location>
        <begin position="816"/>
        <end position="828"/>
    </location>
</feature>
<dbReference type="InterPro" id="IPR057347">
    <property type="entry name" value="TANGO6_N"/>
</dbReference>
<organism evidence="8 9">
    <name type="scientific">Lingula anatina</name>
    <name type="common">Brachiopod</name>
    <name type="synonym">Lingula unguis</name>
    <dbReference type="NCBI Taxonomy" id="7574"/>
    <lineage>
        <taxon>Eukaryota</taxon>
        <taxon>Metazoa</taxon>
        <taxon>Spiralia</taxon>
        <taxon>Lophotrochozoa</taxon>
        <taxon>Brachiopoda</taxon>
        <taxon>Linguliformea</taxon>
        <taxon>Lingulata</taxon>
        <taxon>Lingulida</taxon>
        <taxon>Linguloidea</taxon>
        <taxon>Lingulidae</taxon>
        <taxon>Lingula</taxon>
    </lineage>
</organism>
<evidence type="ECO:0000256" key="1">
    <source>
        <dbReference type="ARBA" id="ARBA00005724"/>
    </source>
</evidence>
<dbReference type="Pfam" id="PF25267">
    <property type="entry name" value="TANGO6_N"/>
    <property type="match status" value="2"/>
</dbReference>
<evidence type="ECO:0000256" key="2">
    <source>
        <dbReference type="SAM" id="MobiDB-lite"/>
    </source>
</evidence>
<dbReference type="InterPro" id="IPR016024">
    <property type="entry name" value="ARM-type_fold"/>
</dbReference>
<dbReference type="GeneID" id="106175718"/>
<keyword evidence="3" id="KW-0732">Signal</keyword>
<dbReference type="SUPFAM" id="SSF48371">
    <property type="entry name" value="ARM repeat"/>
    <property type="match status" value="1"/>
</dbReference>
<dbReference type="Gene3D" id="1.25.10.10">
    <property type="entry name" value="Leucine-rich Repeat Variant"/>
    <property type="match status" value="1"/>
</dbReference>
<reference evidence="9" key="1">
    <citation type="submission" date="2025-08" db="UniProtKB">
        <authorList>
            <consortium name="RefSeq"/>
        </authorList>
    </citation>
    <scope>IDENTIFICATION</scope>
    <source>
        <tissue evidence="9">Gonads</tissue>
    </source>
</reference>
<dbReference type="Pfam" id="PF10304">
    <property type="entry name" value="RTP1_C2"/>
    <property type="match status" value="1"/>
</dbReference>
<dbReference type="InterPro" id="IPR019414">
    <property type="entry name" value="Rtp1_C2"/>
</dbReference>
<dbReference type="InterPro" id="IPR057407">
    <property type="entry name" value="HEAT_TANGO6"/>
</dbReference>
<gene>
    <name evidence="9" type="primary">LOC106175718</name>
</gene>
<feature type="domain" description="RNA polymerase II assembly factor Rtp1 C-terminal" evidence="5">
    <location>
        <begin position="887"/>
        <end position="1007"/>
    </location>
</feature>
<evidence type="ECO:0000259" key="7">
    <source>
        <dbReference type="Pfam" id="PF25267"/>
    </source>
</evidence>
<keyword evidence="8" id="KW-1185">Reference proteome</keyword>
<dbReference type="InterPro" id="IPR011989">
    <property type="entry name" value="ARM-like"/>
</dbReference>
<comment type="similarity">
    <text evidence="1">Belongs to the Tango6 family.</text>
</comment>
<feature type="compositionally biased region" description="Polar residues" evidence="2">
    <location>
        <begin position="863"/>
        <end position="872"/>
    </location>
</feature>
<feature type="domain" description="TANGO6 N-terminal" evidence="7">
    <location>
        <begin position="28"/>
        <end position="224"/>
    </location>
</feature>
<name>A0A1S3JT59_LINAN</name>
<evidence type="ECO:0000313" key="9">
    <source>
        <dbReference type="RefSeq" id="XP_013413296.1"/>
    </source>
</evidence>
<dbReference type="Proteomes" id="UP000085678">
    <property type="component" value="Unplaced"/>
</dbReference>
<evidence type="ECO:0000259" key="6">
    <source>
        <dbReference type="Pfam" id="PF23565"/>
    </source>
</evidence>
<dbReference type="OrthoDB" id="39591at2759"/>
<evidence type="ECO:0000259" key="4">
    <source>
        <dbReference type="Pfam" id="PF10304"/>
    </source>
</evidence>
<feature type="domain" description="TANGO6 HEAT repeat" evidence="6">
    <location>
        <begin position="361"/>
        <end position="603"/>
    </location>
</feature>
<feature type="region of interest" description="Disordered" evidence="2">
    <location>
        <begin position="800"/>
        <end position="877"/>
    </location>
</feature>
<dbReference type="InterPro" id="IPR019451">
    <property type="entry name" value="Rtp1_C1"/>
</dbReference>
<dbReference type="InParanoid" id="A0A1S3JT59"/>
<dbReference type="PANTHER" id="PTHR20959">
    <property type="entry name" value="TRANSPORT AND GOLGI ORGANIZATION PROTEIN 6 FAMILY MEMBER"/>
    <property type="match status" value="1"/>
</dbReference>
<feature type="signal peptide" evidence="3">
    <location>
        <begin position="1"/>
        <end position="22"/>
    </location>
</feature>
<proteinExistence type="inferred from homology"/>
<accession>A0A1S3JT59</accession>
<dbReference type="Pfam" id="PF10363">
    <property type="entry name" value="RTP1_C1"/>
    <property type="match status" value="1"/>
</dbReference>